<sequence>MFKEMSYDEMMMVDGGDMVAVVMGAAAGAMFIAVAPVLPVAITAGAVGYFVAGVISGGVGLAVNDAPRTDYSSESTSRNLYNEGYWRHN</sequence>
<protein>
    <submittedName>
        <fullName evidence="3">Uncharacterized protein</fullName>
    </submittedName>
</protein>
<gene>
    <name evidence="3" type="ORF">HLPR_16400</name>
</gene>
<accession>A0AAU9EMH6</accession>
<dbReference type="Proteomes" id="UP001321786">
    <property type="component" value="Chromosome"/>
</dbReference>
<dbReference type="RefSeq" id="WP_338534953.1">
    <property type="nucleotide sequence ID" value="NZ_AP028654.1"/>
</dbReference>
<feature type="transmembrane region" description="Helical" evidence="2">
    <location>
        <begin position="12"/>
        <end position="34"/>
    </location>
</feature>
<keyword evidence="2" id="KW-1133">Transmembrane helix</keyword>
<feature type="transmembrane region" description="Helical" evidence="2">
    <location>
        <begin position="40"/>
        <end position="63"/>
    </location>
</feature>
<keyword evidence="2" id="KW-0812">Transmembrane</keyword>
<name>A0AAU9EMH6_9FIRM</name>
<evidence type="ECO:0000256" key="2">
    <source>
        <dbReference type="SAM" id="Phobius"/>
    </source>
</evidence>
<evidence type="ECO:0000313" key="4">
    <source>
        <dbReference type="Proteomes" id="UP001321786"/>
    </source>
</evidence>
<keyword evidence="2" id="KW-0472">Membrane</keyword>
<keyword evidence="4" id="KW-1185">Reference proteome</keyword>
<evidence type="ECO:0000313" key="3">
    <source>
        <dbReference type="EMBL" id="BEP29309.1"/>
    </source>
</evidence>
<dbReference type="AlphaFoldDB" id="A0AAU9EMH6"/>
<dbReference type="EMBL" id="AP028654">
    <property type="protein sequence ID" value="BEP29309.1"/>
    <property type="molecule type" value="Genomic_DNA"/>
</dbReference>
<proteinExistence type="predicted"/>
<evidence type="ECO:0000256" key="1">
    <source>
        <dbReference type="SAM" id="MobiDB-lite"/>
    </source>
</evidence>
<feature type="region of interest" description="Disordered" evidence="1">
    <location>
        <begin position="68"/>
        <end position="89"/>
    </location>
</feature>
<dbReference type="KEGG" id="hprf:HLPR_16400"/>
<feature type="compositionally biased region" description="Polar residues" evidence="1">
    <location>
        <begin position="70"/>
        <end position="80"/>
    </location>
</feature>
<organism evidence="3 4">
    <name type="scientific">Helicovermis profundi</name>
    <dbReference type="NCBI Taxonomy" id="3065157"/>
    <lineage>
        <taxon>Bacteria</taxon>
        <taxon>Bacillati</taxon>
        <taxon>Bacillota</taxon>
        <taxon>Clostridia</taxon>
        <taxon>Helicovermis</taxon>
    </lineage>
</organism>
<reference evidence="3 4" key="1">
    <citation type="submission" date="2023-08" db="EMBL/GenBank/DDBJ databases">
        <title>Helicovermis profunda gen. nov., sp. nov., a novel mesophilic, fermentative bacterium within the Bacillota from a deep-sea hydrothermal vent chimney.</title>
        <authorList>
            <person name="Miyazaki U."/>
            <person name="Mizutani D."/>
            <person name="Hashimoto Y."/>
            <person name="Tame A."/>
            <person name="Sawayama S."/>
            <person name="Miyazaki J."/>
            <person name="Takai K."/>
            <person name="Nakagawa S."/>
        </authorList>
    </citation>
    <scope>NUCLEOTIDE SEQUENCE [LARGE SCALE GENOMIC DNA]</scope>
    <source>
        <strain evidence="3 4">S502</strain>
    </source>
</reference>